<dbReference type="EMBL" id="JADBJN010000001">
    <property type="protein sequence ID" value="KAG5683046.1"/>
    <property type="molecule type" value="Genomic_DNA"/>
</dbReference>
<dbReference type="SMART" id="SM00587">
    <property type="entry name" value="CHK"/>
    <property type="match status" value="1"/>
</dbReference>
<feature type="domain" description="CHK kinase-like" evidence="1">
    <location>
        <begin position="139"/>
        <end position="335"/>
    </location>
</feature>
<name>A0A9J6CN57_POLVA</name>
<dbReference type="InterPro" id="IPR015897">
    <property type="entry name" value="CHK_kinase-like"/>
</dbReference>
<dbReference type="Pfam" id="PF02958">
    <property type="entry name" value="EcKL"/>
    <property type="match status" value="1"/>
</dbReference>
<evidence type="ECO:0000313" key="3">
    <source>
        <dbReference type="Proteomes" id="UP001107558"/>
    </source>
</evidence>
<gene>
    <name evidence="2" type="ORF">PVAND_012353</name>
</gene>
<dbReference type="Proteomes" id="UP001107558">
    <property type="component" value="Chromosome 1"/>
</dbReference>
<accession>A0A9J6CN57</accession>
<dbReference type="SUPFAM" id="SSF56112">
    <property type="entry name" value="Protein kinase-like (PK-like)"/>
    <property type="match status" value="1"/>
</dbReference>
<organism evidence="2 3">
    <name type="scientific">Polypedilum vanderplanki</name>
    <name type="common">Sleeping chironomid midge</name>
    <dbReference type="NCBI Taxonomy" id="319348"/>
    <lineage>
        <taxon>Eukaryota</taxon>
        <taxon>Metazoa</taxon>
        <taxon>Ecdysozoa</taxon>
        <taxon>Arthropoda</taxon>
        <taxon>Hexapoda</taxon>
        <taxon>Insecta</taxon>
        <taxon>Pterygota</taxon>
        <taxon>Neoptera</taxon>
        <taxon>Endopterygota</taxon>
        <taxon>Diptera</taxon>
        <taxon>Nematocera</taxon>
        <taxon>Chironomoidea</taxon>
        <taxon>Chironomidae</taxon>
        <taxon>Chironominae</taxon>
        <taxon>Polypedilum</taxon>
        <taxon>Polypedilum</taxon>
    </lineage>
</organism>
<protein>
    <recommendedName>
        <fullName evidence="1">CHK kinase-like domain-containing protein</fullName>
    </recommendedName>
</protein>
<reference evidence="2" key="1">
    <citation type="submission" date="2021-03" db="EMBL/GenBank/DDBJ databases">
        <title>Chromosome level genome of the anhydrobiotic midge Polypedilum vanderplanki.</title>
        <authorList>
            <person name="Yoshida Y."/>
            <person name="Kikawada T."/>
            <person name="Gusev O."/>
        </authorList>
    </citation>
    <scope>NUCLEOTIDE SEQUENCE</scope>
    <source>
        <strain evidence="2">NIAS01</strain>
        <tissue evidence="2">Whole body or cell culture</tissue>
    </source>
</reference>
<dbReference type="InterPro" id="IPR011009">
    <property type="entry name" value="Kinase-like_dom_sf"/>
</dbReference>
<dbReference type="InterPro" id="IPR004119">
    <property type="entry name" value="EcKL"/>
</dbReference>
<dbReference type="PANTHER" id="PTHR11012:SF56">
    <property type="entry name" value="CHK KINASE-LIKE DOMAIN-CONTAINING PROTEIN-RELATED"/>
    <property type="match status" value="1"/>
</dbReference>
<evidence type="ECO:0000259" key="1">
    <source>
        <dbReference type="SMART" id="SM00587"/>
    </source>
</evidence>
<dbReference type="AlphaFoldDB" id="A0A9J6CN57"/>
<dbReference type="PANTHER" id="PTHR11012">
    <property type="entry name" value="PROTEIN KINASE-LIKE DOMAIN-CONTAINING"/>
    <property type="match status" value="1"/>
</dbReference>
<comment type="caution">
    <text evidence="2">The sequence shown here is derived from an EMBL/GenBank/DDBJ whole genome shotgun (WGS) entry which is preliminary data.</text>
</comment>
<dbReference type="OrthoDB" id="191037at2759"/>
<keyword evidence="3" id="KW-1185">Reference proteome</keyword>
<sequence length="426" mass="49592">MSTKEVREKELFDSGVLDDEFFIEIVSKKLNITRDDFKIRLVLINPATGENENFVSIVYRAKINIEILASKERKFVDVIIKVMLTNTLEQEEFSLFSREILLYEVLIPSFENIWKERTNKNVKFGPQCLKVTTKPYEIIVLDDLKAEGYEMMNRKIGLDVHQTKLVLSKLAEFHAASAICYLKDGEISKQLDRTHGIDEFLTDDDPYNEAFARTLEEFKKVVREIEGLEKESKIIDLWKPEVMIKSFLISAEPMKCGFKCLNHGDNWVNNLMFKIDENCETISTKLIDFQLSYWGSPIGDLFYFLFTSVEDDVKVDGFDELIEHYHSELSDFLKELSFDGHIPTLSELQSELTDKKEYGLSMMLEVMCIVKYNSNEKFTIDMIMDPNKLNQAIFDRIFRNKSYIKCIKTLLPFLYKRGFLGNPTGN</sequence>
<dbReference type="Gene3D" id="3.90.1200.10">
    <property type="match status" value="1"/>
</dbReference>
<proteinExistence type="predicted"/>
<evidence type="ECO:0000313" key="2">
    <source>
        <dbReference type="EMBL" id="KAG5683046.1"/>
    </source>
</evidence>